<evidence type="ECO:0000313" key="3">
    <source>
        <dbReference type="Proteomes" id="UP000287447"/>
    </source>
</evidence>
<organism evidence="2 3">
    <name type="scientific">Hwanghaeella grinnelliae</name>
    <dbReference type="NCBI Taxonomy" id="2500179"/>
    <lineage>
        <taxon>Bacteria</taxon>
        <taxon>Pseudomonadati</taxon>
        <taxon>Pseudomonadota</taxon>
        <taxon>Alphaproteobacteria</taxon>
        <taxon>Rhodospirillales</taxon>
        <taxon>Rhodospirillaceae</taxon>
        <taxon>Hwanghaeella</taxon>
    </lineage>
</organism>
<dbReference type="Pfam" id="PF02464">
    <property type="entry name" value="CinA"/>
    <property type="match status" value="1"/>
</dbReference>
<dbReference type="OrthoDB" id="9801454at2"/>
<protein>
    <submittedName>
        <fullName evidence="2">CinA family protein</fullName>
    </submittedName>
</protein>
<proteinExistence type="predicted"/>
<evidence type="ECO:0000259" key="1">
    <source>
        <dbReference type="Pfam" id="PF02464"/>
    </source>
</evidence>
<dbReference type="SUPFAM" id="SSF142433">
    <property type="entry name" value="CinA-like"/>
    <property type="match status" value="1"/>
</dbReference>
<reference evidence="3" key="1">
    <citation type="submission" date="2019-01" db="EMBL/GenBank/DDBJ databases">
        <title>Gri0909 isolated from a small marine red alga.</title>
        <authorList>
            <person name="Kim J."/>
            <person name="Jeong S.E."/>
            <person name="Jeon C.O."/>
        </authorList>
    </citation>
    <scope>NUCLEOTIDE SEQUENCE [LARGE SCALE GENOMIC DNA]</scope>
    <source>
        <strain evidence="3">Gri0909</strain>
    </source>
</reference>
<dbReference type="InterPro" id="IPR036653">
    <property type="entry name" value="CinA-like_C"/>
</dbReference>
<name>A0A437QY13_9PROT</name>
<dbReference type="EMBL" id="SADE01000001">
    <property type="protein sequence ID" value="RVU39359.1"/>
    <property type="molecule type" value="Genomic_DNA"/>
</dbReference>
<dbReference type="InterPro" id="IPR008136">
    <property type="entry name" value="CinA_C"/>
</dbReference>
<sequence length="163" mass="16905">MFDSELTDLAKSVLKQFEERGLTLTTAESCTGGLITGVLTAIAGSSSVVERGFVTYTNEAKMEMLGVTPALFPDVGAVSSEVAREMAAGAVAHSRADIAVAVTGVAGPGQSERKPAGLVYIGSCKRGGEPIALEFRFSGDRNAVRRQAVIEALSLAVRVLDSA</sequence>
<accession>A0A437QY13</accession>
<dbReference type="RefSeq" id="WP_127764730.1">
    <property type="nucleotide sequence ID" value="NZ_SADE01000001.1"/>
</dbReference>
<dbReference type="NCBIfam" id="TIGR00199">
    <property type="entry name" value="PncC_domain"/>
    <property type="match status" value="1"/>
</dbReference>
<gene>
    <name evidence="2" type="ORF">EOI86_08995</name>
</gene>
<dbReference type="Gene3D" id="3.90.950.20">
    <property type="entry name" value="CinA-like"/>
    <property type="match status" value="1"/>
</dbReference>
<feature type="domain" description="CinA C-terminal" evidence="1">
    <location>
        <begin position="8"/>
        <end position="158"/>
    </location>
</feature>
<dbReference type="AlphaFoldDB" id="A0A437QY13"/>
<keyword evidence="3" id="KW-1185">Reference proteome</keyword>
<dbReference type="Proteomes" id="UP000287447">
    <property type="component" value="Unassembled WGS sequence"/>
</dbReference>
<evidence type="ECO:0000313" key="2">
    <source>
        <dbReference type="EMBL" id="RVU39359.1"/>
    </source>
</evidence>
<comment type="caution">
    <text evidence="2">The sequence shown here is derived from an EMBL/GenBank/DDBJ whole genome shotgun (WGS) entry which is preliminary data.</text>
</comment>